<name>A0AAU7AZX7_9ACTN</name>
<dbReference type="GO" id="GO:0005975">
    <property type="term" value="P:carbohydrate metabolic process"/>
    <property type="evidence" value="ECO:0007669"/>
    <property type="project" value="UniProtKB-ARBA"/>
</dbReference>
<dbReference type="Gene3D" id="2.60.40.10">
    <property type="entry name" value="Immunoglobulins"/>
    <property type="match status" value="1"/>
</dbReference>
<dbReference type="EMBL" id="CP114014">
    <property type="protein sequence ID" value="XAY06874.1"/>
    <property type="molecule type" value="Genomic_DNA"/>
</dbReference>
<keyword evidence="2" id="KW-0732">Signal</keyword>
<feature type="region of interest" description="Disordered" evidence="1">
    <location>
        <begin position="391"/>
        <end position="427"/>
    </location>
</feature>
<sequence length="712" mass="73050">MRNIGGVALLVAAMVGAGAAPALAADGLQDTATILAQYNQARATAGLPPVTADPRMTEGCANHLKYQAIHGATAEFHDETPGREGYTVLGQRAAQRSEGGSTFAGSPPLRPTSTAPAHRAGYLDPIPTKVGIAENHVGASASSCLWTSVYEDADLKPARRVVPDPKAWAITTRGGTNTWNFEVAFEGPTVPAFDVGYIAERAGRYVAGEHILLYHDDLPEGALYAACRAVLLGPGGRPVDARLLRGRLLVPRDPFLPGGQYRAIGTHSTAEVCGPLQRTGGAAFTTEDRVPDAELLTIGEPSSASGKWRATTTIDPLLHGLSKGRFRAEYPSGYVVEQPCFCPADDFTGEPAGDLTFRVAYEGFQIGPMCYSGGTVARTFTVTKAGDNASATTNVTAGPMQVTRPDPDPCTRPPSAGPPSPAAGAPGTVVRIAGDGVAKAVAVTFGGVAATAWGVDGDALDVTVPAGAKSGAVAVRTSTGTSTATMSFTVPAADTAAPDTRIDLGPSGAGESSTAQFAFTSTEGAASFRCQADGSPSQPCMSPLSLEGLAEGAHQVAITAVDAAGNADATPAVAAWRVGPGAVPVPAVPTTPNTPVEPITPAKVATPKLAVSTARVRLGAGTLTLGKLTVPARSRVRVAVSARLRGRRLAITSTTRVVAAGRTVTLSSRLSKAVRQRLRGVRRLPLTATITVRPTSGAKPTTIRRTLSVKVS</sequence>
<evidence type="ECO:0000256" key="2">
    <source>
        <dbReference type="SAM" id="SignalP"/>
    </source>
</evidence>
<dbReference type="RefSeq" id="WP_354698088.1">
    <property type="nucleotide sequence ID" value="NZ_CP114014.1"/>
</dbReference>
<dbReference type="SUPFAM" id="SSF81296">
    <property type="entry name" value="E set domains"/>
    <property type="match status" value="1"/>
</dbReference>
<feature type="signal peptide" evidence="2">
    <location>
        <begin position="1"/>
        <end position="24"/>
    </location>
</feature>
<evidence type="ECO:0008006" key="4">
    <source>
        <dbReference type="Google" id="ProtNLM"/>
    </source>
</evidence>
<gene>
    <name evidence="3" type="ORF">DSM112329_03752</name>
</gene>
<dbReference type="KEGG" id="parq:DSM112329_03752"/>
<evidence type="ECO:0000313" key="3">
    <source>
        <dbReference type="EMBL" id="XAY06874.1"/>
    </source>
</evidence>
<protein>
    <recommendedName>
        <fullName evidence="4">SCP domain-containing protein</fullName>
    </recommendedName>
</protein>
<dbReference type="AlphaFoldDB" id="A0AAU7AZX7"/>
<organism evidence="3">
    <name type="scientific">Paraconexibacter sp. AEG42_29</name>
    <dbReference type="NCBI Taxonomy" id="2997339"/>
    <lineage>
        <taxon>Bacteria</taxon>
        <taxon>Bacillati</taxon>
        <taxon>Actinomycetota</taxon>
        <taxon>Thermoleophilia</taxon>
        <taxon>Solirubrobacterales</taxon>
        <taxon>Paraconexibacteraceae</taxon>
        <taxon>Paraconexibacter</taxon>
    </lineage>
</organism>
<dbReference type="InterPro" id="IPR014756">
    <property type="entry name" value="Ig_E-set"/>
</dbReference>
<reference evidence="3" key="1">
    <citation type="submission" date="2022-12" db="EMBL/GenBank/DDBJ databases">
        <title>Paraconexibacter alkalitolerans sp. nov. and Baekduia alba sp. nov., isolated from soil and emended description of the genera Paraconexibacter (Chun et al., 2020) and Baekduia (An et al., 2020).</title>
        <authorList>
            <person name="Vieira S."/>
            <person name="Huber K.J."/>
            <person name="Geppert A."/>
            <person name="Wolf J."/>
            <person name="Neumann-Schaal M."/>
            <person name="Muesken M."/>
            <person name="Overmann J."/>
        </authorList>
    </citation>
    <scope>NUCLEOTIDE SEQUENCE</scope>
    <source>
        <strain evidence="3">AEG42_29</strain>
    </source>
</reference>
<feature type="compositionally biased region" description="Pro residues" evidence="1">
    <location>
        <begin position="408"/>
        <end position="421"/>
    </location>
</feature>
<dbReference type="InterPro" id="IPR013783">
    <property type="entry name" value="Ig-like_fold"/>
</dbReference>
<accession>A0AAU7AZX7</accession>
<proteinExistence type="predicted"/>
<evidence type="ECO:0000256" key="1">
    <source>
        <dbReference type="SAM" id="MobiDB-lite"/>
    </source>
</evidence>
<feature type="chain" id="PRO_5043941235" description="SCP domain-containing protein" evidence="2">
    <location>
        <begin position="25"/>
        <end position="712"/>
    </location>
</feature>